<evidence type="ECO:0008006" key="3">
    <source>
        <dbReference type="Google" id="ProtNLM"/>
    </source>
</evidence>
<dbReference type="EMBL" id="JBEPLO010000016">
    <property type="protein sequence ID" value="MET3558452.1"/>
    <property type="molecule type" value="Genomic_DNA"/>
</dbReference>
<keyword evidence="2" id="KW-1185">Reference proteome</keyword>
<accession>A0ABV2FIT1</accession>
<dbReference type="InterPro" id="IPR043749">
    <property type="entry name" value="DUF5694"/>
</dbReference>
<dbReference type="RefSeq" id="WP_354365596.1">
    <property type="nucleotide sequence ID" value="NZ_JBEPLO010000016.1"/>
</dbReference>
<dbReference type="Proteomes" id="UP001549122">
    <property type="component" value="Unassembled WGS sequence"/>
</dbReference>
<name>A0ABV2FIT1_9STRE</name>
<gene>
    <name evidence="1" type="ORF">ABID29_001577</name>
</gene>
<reference evidence="1 2" key="1">
    <citation type="submission" date="2024-06" db="EMBL/GenBank/DDBJ databases">
        <title>Genomic Encyclopedia of Type Strains, Phase IV (KMG-IV): sequencing the most valuable type-strain genomes for metagenomic binning, comparative biology and taxonomic classification.</title>
        <authorList>
            <person name="Goeker M."/>
        </authorList>
    </citation>
    <scope>NUCLEOTIDE SEQUENCE [LARGE SCALE GENOMIC DNA]</scope>
    <source>
        <strain evidence="1 2">DSM 28303</strain>
    </source>
</reference>
<evidence type="ECO:0000313" key="1">
    <source>
        <dbReference type="EMBL" id="MET3558452.1"/>
    </source>
</evidence>
<sequence length="233" mass="26472">MAQLMVLGTFHMESQQDLHSLANPDRTFEMRQELDEAVAALAVYQPTKVFVEWERSNQIGLETYIDQLVKGERQSTNEIAQLAYPLAKLSGAPLLAIDWMEAGQGLYGFGQVHEVIQENSTLVNLLALYEPQPADLDKGITWNLRHFNSPEFVKDTQAYYTNLIQVAGDDDYGIGWLIWWYQRNMKIVQNTLSQLEADDRAILLIGSSHKGILENFFADSQQVELVDALTYLT</sequence>
<comment type="caution">
    <text evidence="1">The sequence shown here is derived from an EMBL/GenBank/DDBJ whole genome shotgun (WGS) entry which is preliminary data.</text>
</comment>
<dbReference type="Pfam" id="PF18950">
    <property type="entry name" value="DUF5694"/>
    <property type="match status" value="1"/>
</dbReference>
<organism evidence="1 2">
    <name type="scientific">Streptococcus rupicaprae</name>
    <dbReference type="NCBI Taxonomy" id="759619"/>
    <lineage>
        <taxon>Bacteria</taxon>
        <taxon>Bacillati</taxon>
        <taxon>Bacillota</taxon>
        <taxon>Bacilli</taxon>
        <taxon>Lactobacillales</taxon>
        <taxon>Streptococcaceae</taxon>
        <taxon>Streptococcus</taxon>
    </lineage>
</organism>
<protein>
    <recommendedName>
        <fullName evidence="3">TraB/GumN family protein</fullName>
    </recommendedName>
</protein>
<evidence type="ECO:0000313" key="2">
    <source>
        <dbReference type="Proteomes" id="UP001549122"/>
    </source>
</evidence>
<proteinExistence type="predicted"/>